<name>A0ABM8IZR5_9CREN</name>
<evidence type="ECO:0000313" key="1">
    <source>
        <dbReference type="EMBL" id="BES81819.1"/>
    </source>
</evidence>
<keyword evidence="2" id="KW-1185">Reference proteome</keyword>
<dbReference type="SUPFAM" id="SSF50630">
    <property type="entry name" value="Acid proteases"/>
    <property type="match status" value="1"/>
</dbReference>
<dbReference type="InterPro" id="IPR021109">
    <property type="entry name" value="Peptidase_aspartic_dom_sf"/>
</dbReference>
<gene>
    <name evidence="1" type="ORF">PABY_13860</name>
</gene>
<dbReference type="Proteomes" id="UP001341135">
    <property type="component" value="Chromosome"/>
</dbReference>
<organism evidence="1 2">
    <name type="scientific">Pyrodictium abyssi</name>
    <dbReference type="NCBI Taxonomy" id="54256"/>
    <lineage>
        <taxon>Archaea</taxon>
        <taxon>Thermoproteota</taxon>
        <taxon>Thermoprotei</taxon>
        <taxon>Desulfurococcales</taxon>
        <taxon>Pyrodictiaceae</taxon>
        <taxon>Pyrodictium</taxon>
    </lineage>
</organism>
<reference evidence="1 2" key="1">
    <citation type="submission" date="2023-09" db="EMBL/GenBank/DDBJ databases">
        <title>Pyrofollis japonicus gen. nov. sp. nov., a novel member of the family Pyrodictiaceae isolated from the Iheya North hydrothermal field.</title>
        <authorList>
            <person name="Miyazaki U."/>
            <person name="Sanari M."/>
            <person name="Tame A."/>
            <person name="Kitajima M."/>
            <person name="Okamoto A."/>
            <person name="Sawayama S."/>
            <person name="Miyazaki J."/>
            <person name="Takai K."/>
            <person name="Nakagawa S."/>
        </authorList>
    </citation>
    <scope>NUCLEOTIDE SEQUENCE [LARGE SCALE GENOMIC DNA]</scope>
    <source>
        <strain evidence="1 2">AV2</strain>
    </source>
</reference>
<dbReference type="RefSeq" id="WP_338248556.1">
    <property type="nucleotide sequence ID" value="NZ_AP028907.1"/>
</dbReference>
<proteinExistence type="predicted"/>
<dbReference type="GeneID" id="89289399"/>
<accession>A0ABM8IZR5</accession>
<protein>
    <recommendedName>
        <fullName evidence="3">Clan AA aspartic protease</fullName>
    </recommendedName>
</protein>
<evidence type="ECO:0008006" key="3">
    <source>
        <dbReference type="Google" id="ProtNLM"/>
    </source>
</evidence>
<dbReference type="EMBL" id="AP028907">
    <property type="protein sequence ID" value="BES81819.1"/>
    <property type="molecule type" value="Genomic_DNA"/>
</dbReference>
<sequence length="131" mass="14520">MTVTYFRNDEENYAPVVRARVYNVLGDREAEVEFIIDTGFQGGILIPLKTYILLDLNLFEEPKAVAQTAVGNTIELRVSRAVVEIGGSKITCSAYTTLGARRALLGREVLKKLGLLYKPPRELKLGGIDFS</sequence>
<evidence type="ECO:0000313" key="2">
    <source>
        <dbReference type="Proteomes" id="UP001341135"/>
    </source>
</evidence>